<keyword evidence="1" id="KW-0378">Hydrolase</keyword>
<sequence length="75" mass="8548">MHCRFPGCTTPAVRCDVDHVTRFPDGPTAIWNLQCLCRHHHRAKHEGGWQVVMTRTGVCTWTSPSGREYVTWPGD</sequence>
<keyword evidence="1" id="KW-0540">Nuclease</keyword>
<organism evidence="1 2">
    <name type="scientific">Flexivirga caeni</name>
    <dbReference type="NCBI Taxonomy" id="2294115"/>
    <lineage>
        <taxon>Bacteria</taxon>
        <taxon>Bacillati</taxon>
        <taxon>Actinomycetota</taxon>
        <taxon>Actinomycetes</taxon>
        <taxon>Micrococcales</taxon>
        <taxon>Dermacoccaceae</taxon>
        <taxon>Flexivirga</taxon>
    </lineage>
</organism>
<reference evidence="1 2" key="1">
    <citation type="submission" date="2018-11" db="EMBL/GenBank/DDBJ databases">
        <title>Draft genome of Simplicispira Flexivirga sp. BO-16.</title>
        <authorList>
            <person name="Im W.T."/>
        </authorList>
    </citation>
    <scope>NUCLEOTIDE SEQUENCE [LARGE SCALE GENOMIC DNA]</scope>
    <source>
        <strain evidence="1 2">BO-16</strain>
    </source>
</reference>
<proteinExistence type="predicted"/>
<gene>
    <name evidence="1" type="ORF">EFY87_07410</name>
</gene>
<evidence type="ECO:0000313" key="1">
    <source>
        <dbReference type="EMBL" id="RNI23247.1"/>
    </source>
</evidence>
<dbReference type="GO" id="GO:0004519">
    <property type="term" value="F:endonuclease activity"/>
    <property type="evidence" value="ECO:0007669"/>
    <property type="project" value="UniProtKB-KW"/>
</dbReference>
<name>A0A3M9MDM5_9MICO</name>
<protein>
    <submittedName>
        <fullName evidence="1">HNH endonuclease</fullName>
    </submittedName>
</protein>
<evidence type="ECO:0000313" key="2">
    <source>
        <dbReference type="Proteomes" id="UP000271678"/>
    </source>
</evidence>
<keyword evidence="1" id="KW-0255">Endonuclease</keyword>
<dbReference type="InterPro" id="IPR003615">
    <property type="entry name" value="HNH_nuc"/>
</dbReference>
<dbReference type="Gene3D" id="1.10.30.50">
    <property type="match status" value="1"/>
</dbReference>
<dbReference type="CDD" id="cd00085">
    <property type="entry name" value="HNHc"/>
    <property type="match status" value="1"/>
</dbReference>
<dbReference type="RefSeq" id="WP_123270830.1">
    <property type="nucleotide sequence ID" value="NZ_RJJQ01000005.1"/>
</dbReference>
<dbReference type="AlphaFoldDB" id="A0A3M9MDM5"/>
<comment type="caution">
    <text evidence="1">The sequence shown here is derived from an EMBL/GenBank/DDBJ whole genome shotgun (WGS) entry which is preliminary data.</text>
</comment>
<keyword evidence="2" id="KW-1185">Reference proteome</keyword>
<dbReference type="OrthoDB" id="3541361at2"/>
<accession>A0A3M9MDM5</accession>
<dbReference type="EMBL" id="RJJQ01000005">
    <property type="protein sequence ID" value="RNI23247.1"/>
    <property type="molecule type" value="Genomic_DNA"/>
</dbReference>
<dbReference type="Proteomes" id="UP000271678">
    <property type="component" value="Unassembled WGS sequence"/>
</dbReference>